<gene>
    <name evidence="1" type="ORF">GCM10010274_51900</name>
</gene>
<evidence type="ECO:0000313" key="2">
    <source>
        <dbReference type="Proteomes" id="UP000636661"/>
    </source>
</evidence>
<dbReference type="EMBL" id="BMTP01000015">
    <property type="protein sequence ID" value="GGU56647.1"/>
    <property type="molecule type" value="Genomic_DNA"/>
</dbReference>
<proteinExistence type="predicted"/>
<dbReference type="Proteomes" id="UP000636661">
    <property type="component" value="Unassembled WGS sequence"/>
</dbReference>
<dbReference type="RefSeq" id="WP_189553686.1">
    <property type="nucleotide sequence ID" value="NZ_BMTP01000015.1"/>
</dbReference>
<organism evidence="1 2">
    <name type="scientific">Streptomyces lavendofoliae</name>
    <dbReference type="NCBI Taxonomy" id="67314"/>
    <lineage>
        <taxon>Bacteria</taxon>
        <taxon>Bacillati</taxon>
        <taxon>Actinomycetota</taxon>
        <taxon>Actinomycetes</taxon>
        <taxon>Kitasatosporales</taxon>
        <taxon>Streptomycetaceae</taxon>
        <taxon>Streptomyces</taxon>
    </lineage>
</organism>
<name>A0A918I1Z6_9ACTN</name>
<protein>
    <submittedName>
        <fullName evidence="1">Uncharacterized protein</fullName>
    </submittedName>
</protein>
<accession>A0A918I1Z6</accession>
<keyword evidence="2" id="KW-1185">Reference proteome</keyword>
<sequence>MSQQVLEYSAEQIAAANKVARTMESLIERLGSDEDFTAHLANNPREALEGSGMLMEKEAVEVLMATSPERFDELCEKLFDLVDDEFLHMMTTPSCG</sequence>
<comment type="caution">
    <text evidence="1">The sequence shown here is derived from an EMBL/GenBank/DDBJ whole genome shotgun (WGS) entry which is preliminary data.</text>
</comment>
<reference evidence="1" key="1">
    <citation type="journal article" date="2014" name="Int. J. Syst. Evol. Microbiol.">
        <title>Complete genome sequence of Corynebacterium casei LMG S-19264T (=DSM 44701T), isolated from a smear-ripened cheese.</title>
        <authorList>
            <consortium name="US DOE Joint Genome Institute (JGI-PGF)"/>
            <person name="Walter F."/>
            <person name="Albersmeier A."/>
            <person name="Kalinowski J."/>
            <person name="Ruckert C."/>
        </authorList>
    </citation>
    <scope>NUCLEOTIDE SEQUENCE</scope>
    <source>
        <strain evidence="1">JCM 4391</strain>
    </source>
</reference>
<dbReference type="AlphaFoldDB" id="A0A918I1Z6"/>
<reference evidence="1" key="2">
    <citation type="submission" date="2020-09" db="EMBL/GenBank/DDBJ databases">
        <authorList>
            <person name="Sun Q."/>
            <person name="Ohkuma M."/>
        </authorList>
    </citation>
    <scope>NUCLEOTIDE SEQUENCE</scope>
    <source>
        <strain evidence="1">JCM 4391</strain>
    </source>
</reference>
<evidence type="ECO:0000313" key="1">
    <source>
        <dbReference type="EMBL" id="GGU56647.1"/>
    </source>
</evidence>